<reference evidence="1 2" key="1">
    <citation type="submission" date="2019-01" db="EMBL/GenBank/DDBJ databases">
        <authorList>
            <person name="Sayadi A."/>
        </authorList>
    </citation>
    <scope>NUCLEOTIDE SEQUENCE [LARGE SCALE GENOMIC DNA]</scope>
</reference>
<accession>A0A653DTY9</accession>
<gene>
    <name evidence="1" type="ORF">CALMAC_LOCUS20437</name>
</gene>
<sequence length="72" mass="8488">MKDFEKTIINITAASFIQILERVEVCIHLVKTATIYILLILLRELQCRIYICSVGGAQKDVYLMKFVEWFYK</sequence>
<organism evidence="1 2">
    <name type="scientific">Callosobruchus maculatus</name>
    <name type="common">Southern cowpea weevil</name>
    <name type="synonym">Pulse bruchid</name>
    <dbReference type="NCBI Taxonomy" id="64391"/>
    <lineage>
        <taxon>Eukaryota</taxon>
        <taxon>Metazoa</taxon>
        <taxon>Ecdysozoa</taxon>
        <taxon>Arthropoda</taxon>
        <taxon>Hexapoda</taxon>
        <taxon>Insecta</taxon>
        <taxon>Pterygota</taxon>
        <taxon>Neoptera</taxon>
        <taxon>Endopterygota</taxon>
        <taxon>Coleoptera</taxon>
        <taxon>Polyphaga</taxon>
        <taxon>Cucujiformia</taxon>
        <taxon>Chrysomeloidea</taxon>
        <taxon>Chrysomelidae</taxon>
        <taxon>Bruchinae</taxon>
        <taxon>Bruchini</taxon>
        <taxon>Callosobruchus</taxon>
    </lineage>
</organism>
<protein>
    <submittedName>
        <fullName evidence="1">Uncharacterized protein</fullName>
    </submittedName>
</protein>
<name>A0A653DTY9_CALMS</name>
<dbReference type="AlphaFoldDB" id="A0A653DTY9"/>
<keyword evidence="2" id="KW-1185">Reference proteome</keyword>
<dbReference type="OrthoDB" id="364892at2759"/>
<proteinExistence type="predicted"/>
<evidence type="ECO:0000313" key="1">
    <source>
        <dbReference type="EMBL" id="VEN63689.1"/>
    </source>
</evidence>
<dbReference type="Proteomes" id="UP000410492">
    <property type="component" value="Unassembled WGS sequence"/>
</dbReference>
<evidence type="ECO:0000313" key="2">
    <source>
        <dbReference type="Proteomes" id="UP000410492"/>
    </source>
</evidence>
<dbReference type="EMBL" id="CAACVG010014774">
    <property type="protein sequence ID" value="VEN63689.1"/>
    <property type="molecule type" value="Genomic_DNA"/>
</dbReference>